<organism evidence="1">
    <name type="scientific">marine sediment metagenome</name>
    <dbReference type="NCBI Taxonomy" id="412755"/>
    <lineage>
        <taxon>unclassified sequences</taxon>
        <taxon>metagenomes</taxon>
        <taxon>ecological metagenomes</taxon>
    </lineage>
</organism>
<gene>
    <name evidence="1" type="ORF">S03H2_41840</name>
</gene>
<reference evidence="1" key="1">
    <citation type="journal article" date="2014" name="Front. Microbiol.">
        <title>High frequency of phylogenetically diverse reductive dehalogenase-homologous genes in deep subseafloor sedimentary metagenomes.</title>
        <authorList>
            <person name="Kawai M."/>
            <person name="Futagami T."/>
            <person name="Toyoda A."/>
            <person name="Takaki Y."/>
            <person name="Nishi S."/>
            <person name="Hori S."/>
            <person name="Arai W."/>
            <person name="Tsubouchi T."/>
            <person name="Morono Y."/>
            <person name="Uchiyama I."/>
            <person name="Ito T."/>
            <person name="Fujiyama A."/>
            <person name="Inagaki F."/>
            <person name="Takami H."/>
        </authorList>
    </citation>
    <scope>NUCLEOTIDE SEQUENCE</scope>
    <source>
        <strain evidence="1">Expedition CK06-06</strain>
    </source>
</reference>
<protein>
    <submittedName>
        <fullName evidence="1">Uncharacterized protein</fullName>
    </submittedName>
</protein>
<evidence type="ECO:0000313" key="1">
    <source>
        <dbReference type="EMBL" id="GAH73201.1"/>
    </source>
</evidence>
<dbReference type="AlphaFoldDB" id="X1HSQ9"/>
<accession>X1HSQ9</accession>
<name>X1HSQ9_9ZZZZ</name>
<sequence length="69" mass="8180">MSGLLSQRKMGRLPVLGYKKMVDACREIIERWPNSEYAFKAKRMLADIPARYRRQYGITEEEIDIGDWK</sequence>
<dbReference type="EMBL" id="BARU01026015">
    <property type="protein sequence ID" value="GAH73201.1"/>
    <property type="molecule type" value="Genomic_DNA"/>
</dbReference>
<proteinExistence type="predicted"/>
<comment type="caution">
    <text evidence="1">The sequence shown here is derived from an EMBL/GenBank/DDBJ whole genome shotgun (WGS) entry which is preliminary data.</text>
</comment>